<dbReference type="RefSeq" id="WP_261616737.1">
    <property type="nucleotide sequence ID" value="NZ_JALIDZ010000006.1"/>
</dbReference>
<gene>
    <name evidence="2" type="ORF">MUB46_14940</name>
</gene>
<dbReference type="EMBL" id="JALIDZ010000006">
    <property type="protein sequence ID" value="MCT8973157.1"/>
    <property type="molecule type" value="Genomic_DNA"/>
</dbReference>
<reference evidence="2 3" key="1">
    <citation type="submission" date="2022-04" db="EMBL/GenBank/DDBJ databases">
        <authorList>
            <person name="Ye Y.-Q."/>
            <person name="Du Z.-J."/>
        </authorList>
    </citation>
    <scope>NUCLEOTIDE SEQUENCE [LARGE SCALE GENOMIC DNA]</scope>
    <source>
        <strain evidence="2 3">A6E488</strain>
    </source>
</reference>
<organism evidence="2 3">
    <name type="scientific">Microbaculum marinisediminis</name>
    <dbReference type="NCBI Taxonomy" id="2931392"/>
    <lineage>
        <taxon>Bacteria</taxon>
        <taxon>Pseudomonadati</taxon>
        <taxon>Pseudomonadota</taxon>
        <taxon>Alphaproteobacteria</taxon>
        <taxon>Hyphomicrobiales</taxon>
        <taxon>Tepidamorphaceae</taxon>
        <taxon>Microbaculum</taxon>
    </lineage>
</organism>
<feature type="domain" description="Phasin" evidence="1">
    <location>
        <begin position="7"/>
        <end position="102"/>
    </location>
</feature>
<name>A0AAW5QZ11_9HYPH</name>
<evidence type="ECO:0000313" key="3">
    <source>
        <dbReference type="Proteomes" id="UP001320898"/>
    </source>
</evidence>
<dbReference type="InterPro" id="IPR018968">
    <property type="entry name" value="Phasin"/>
</dbReference>
<proteinExistence type="predicted"/>
<dbReference type="AlphaFoldDB" id="A0AAW5QZ11"/>
<evidence type="ECO:0000259" key="1">
    <source>
        <dbReference type="Pfam" id="PF09361"/>
    </source>
</evidence>
<evidence type="ECO:0000313" key="2">
    <source>
        <dbReference type="EMBL" id="MCT8973157.1"/>
    </source>
</evidence>
<dbReference type="Proteomes" id="UP001320898">
    <property type="component" value="Unassembled WGS sequence"/>
</dbReference>
<keyword evidence="3" id="KW-1185">Reference proteome</keyword>
<dbReference type="Pfam" id="PF09361">
    <property type="entry name" value="Phasin_2"/>
    <property type="match status" value="1"/>
</dbReference>
<accession>A0AAW5QZ11</accession>
<protein>
    <submittedName>
        <fullName evidence="2">Phasin family protein</fullName>
    </submittedName>
</protein>
<sequence length="110" mass="12131">MINGFDDIQKLGKDNMDYAMKSFGSFSKGMQSLAVEMADYSKKSFEDSAATMEKLMAAKSIDKAMEIQTDYVKSTYEGFVAQATKVGELYADLAKDAYKPFEGMVAKASK</sequence>
<comment type="caution">
    <text evidence="2">The sequence shown here is derived from an EMBL/GenBank/DDBJ whole genome shotgun (WGS) entry which is preliminary data.</text>
</comment>